<feature type="domain" description="DDE Tnp4" evidence="8">
    <location>
        <begin position="107"/>
        <end position="263"/>
    </location>
</feature>
<evidence type="ECO:0000256" key="2">
    <source>
        <dbReference type="ARBA" id="ARBA00004123"/>
    </source>
</evidence>
<dbReference type="PANTHER" id="PTHR22930">
    <property type="match status" value="1"/>
</dbReference>
<dbReference type="AlphaFoldDB" id="A0A6P9ADG5"/>
<evidence type="ECO:0000256" key="7">
    <source>
        <dbReference type="ARBA" id="ARBA00023242"/>
    </source>
</evidence>
<dbReference type="GO" id="GO:0005634">
    <property type="term" value="C:nucleus"/>
    <property type="evidence" value="ECO:0007669"/>
    <property type="project" value="UniProtKB-SubCell"/>
</dbReference>
<proteinExistence type="inferred from homology"/>
<reference evidence="10" key="1">
    <citation type="submission" date="2025-08" db="UniProtKB">
        <authorList>
            <consortium name="RefSeq"/>
        </authorList>
    </citation>
    <scope>IDENTIFICATION</scope>
    <source>
        <tissue evidence="10">Total insect</tissue>
    </source>
</reference>
<dbReference type="GO" id="GO:0004518">
    <property type="term" value="F:nuclease activity"/>
    <property type="evidence" value="ECO:0007669"/>
    <property type="project" value="UniProtKB-KW"/>
</dbReference>
<dbReference type="KEGG" id="tpal:117653662"/>
<sequence length="341" mass="38691">MYSLMVRGLLGPTPTAEPRTVASRFSPPSRHLPACTFRLGGPRVTTVTVALRFGVTPGTLHYFYRYIIEALRELSVRYIVWPSREEREVIKNAWGKATGFPGVIGAIDCTHVPINAPLETPANYVNRHDLHSINVQCVVDNNLLVREIHAGEVGSMNDRRVFRRSALHRRMLERGDDRIIEDDENLVGDGGYTLTDFMMIPFPNNGHLTPEQQTYNRALSQARVRVENPFGLGKGKWRRLKYLYVRDPALAVDHITACFVIHNFLIINGAAMIDDEQLRRPVRPHEILGNENFDNNPDDPQDIVNPNLDDAEEVAALLRAAEDRGAEKRNMIMHRLHNQHA</sequence>
<dbReference type="PANTHER" id="PTHR22930:SF85">
    <property type="entry name" value="GH03217P-RELATED"/>
    <property type="match status" value="1"/>
</dbReference>
<protein>
    <submittedName>
        <fullName evidence="10">Protein ALP1-like</fullName>
    </submittedName>
</protein>
<dbReference type="GO" id="GO:0016787">
    <property type="term" value="F:hydrolase activity"/>
    <property type="evidence" value="ECO:0007669"/>
    <property type="project" value="UniProtKB-KW"/>
</dbReference>
<evidence type="ECO:0000256" key="3">
    <source>
        <dbReference type="ARBA" id="ARBA00006958"/>
    </source>
</evidence>
<dbReference type="GeneID" id="117653662"/>
<evidence type="ECO:0000256" key="6">
    <source>
        <dbReference type="ARBA" id="ARBA00022801"/>
    </source>
</evidence>
<dbReference type="Pfam" id="PF13359">
    <property type="entry name" value="DDE_Tnp_4"/>
    <property type="match status" value="1"/>
</dbReference>
<dbReference type="Proteomes" id="UP000515158">
    <property type="component" value="Unplaced"/>
</dbReference>
<comment type="subcellular location">
    <subcellularLocation>
        <location evidence="2">Nucleus</location>
    </subcellularLocation>
</comment>
<organism evidence="10">
    <name type="scientific">Thrips palmi</name>
    <name type="common">Melon thrips</name>
    <dbReference type="NCBI Taxonomy" id="161013"/>
    <lineage>
        <taxon>Eukaryota</taxon>
        <taxon>Metazoa</taxon>
        <taxon>Ecdysozoa</taxon>
        <taxon>Arthropoda</taxon>
        <taxon>Hexapoda</taxon>
        <taxon>Insecta</taxon>
        <taxon>Pterygota</taxon>
        <taxon>Neoptera</taxon>
        <taxon>Paraneoptera</taxon>
        <taxon>Thysanoptera</taxon>
        <taxon>Terebrantia</taxon>
        <taxon>Thripoidea</taxon>
        <taxon>Thripidae</taxon>
        <taxon>Thrips</taxon>
    </lineage>
</organism>
<keyword evidence="6" id="KW-0378">Hydrolase</keyword>
<evidence type="ECO:0000313" key="10">
    <source>
        <dbReference type="RefSeq" id="XP_034255359.1"/>
    </source>
</evidence>
<dbReference type="RefSeq" id="XP_034255359.1">
    <property type="nucleotide sequence ID" value="XM_034399468.1"/>
</dbReference>
<accession>A0A6P9ADG5</accession>
<comment type="similarity">
    <text evidence="3">Belongs to the HARBI1 family.</text>
</comment>
<evidence type="ECO:0000313" key="9">
    <source>
        <dbReference type="Proteomes" id="UP000515158"/>
    </source>
</evidence>
<dbReference type="GO" id="GO:0046872">
    <property type="term" value="F:metal ion binding"/>
    <property type="evidence" value="ECO:0007669"/>
    <property type="project" value="UniProtKB-KW"/>
</dbReference>
<dbReference type="OrthoDB" id="2668416at2759"/>
<evidence type="ECO:0000256" key="5">
    <source>
        <dbReference type="ARBA" id="ARBA00022723"/>
    </source>
</evidence>
<gene>
    <name evidence="10" type="primary">LOC117653662</name>
</gene>
<dbReference type="InterPro" id="IPR027806">
    <property type="entry name" value="HARBI1_dom"/>
</dbReference>
<keyword evidence="5" id="KW-0479">Metal-binding</keyword>
<dbReference type="InterPro" id="IPR045249">
    <property type="entry name" value="HARBI1-like"/>
</dbReference>
<keyword evidence="4" id="KW-0540">Nuclease</keyword>
<keyword evidence="7" id="KW-0539">Nucleus</keyword>
<evidence type="ECO:0000256" key="4">
    <source>
        <dbReference type="ARBA" id="ARBA00022722"/>
    </source>
</evidence>
<comment type="cofactor">
    <cofactor evidence="1">
        <name>a divalent metal cation</name>
        <dbReference type="ChEBI" id="CHEBI:60240"/>
    </cofactor>
</comment>
<keyword evidence="9" id="KW-1185">Reference proteome</keyword>
<name>A0A6P9ADG5_THRPL</name>
<evidence type="ECO:0000256" key="1">
    <source>
        <dbReference type="ARBA" id="ARBA00001968"/>
    </source>
</evidence>
<evidence type="ECO:0000259" key="8">
    <source>
        <dbReference type="Pfam" id="PF13359"/>
    </source>
</evidence>
<dbReference type="InParanoid" id="A0A6P9ADG5"/>